<organism evidence="1 2">
    <name type="scientific">Geobacter benzoatilyticus</name>
    <dbReference type="NCBI Taxonomy" id="2815309"/>
    <lineage>
        <taxon>Bacteria</taxon>
        <taxon>Pseudomonadati</taxon>
        <taxon>Thermodesulfobacteriota</taxon>
        <taxon>Desulfuromonadia</taxon>
        <taxon>Geobacterales</taxon>
        <taxon>Geobacteraceae</taxon>
        <taxon>Geobacter</taxon>
    </lineage>
</organism>
<gene>
    <name evidence="1" type="ORF">JZM60_05145</name>
</gene>
<evidence type="ECO:0000313" key="2">
    <source>
        <dbReference type="Proteomes" id="UP000663651"/>
    </source>
</evidence>
<reference evidence="1 2" key="1">
    <citation type="submission" date="2021-03" db="EMBL/GenBank/DDBJ databases">
        <title>Geobacter metallireducens gen. nov. sp. nov., a microorganism capable of coupling the complete oxidation of organic compounds to the reduction of iron and other metals.</title>
        <authorList>
            <person name="Li Y."/>
        </authorList>
    </citation>
    <scope>NUCLEOTIDE SEQUENCE [LARGE SCALE GENOMIC DNA]</scope>
    <source>
        <strain evidence="1 2">Jerry-YX</strain>
    </source>
</reference>
<evidence type="ECO:0000313" key="1">
    <source>
        <dbReference type="EMBL" id="QSV46666.1"/>
    </source>
</evidence>
<proteinExistence type="predicted"/>
<accession>A0ABX7Q719</accession>
<dbReference type="EMBL" id="CP071382">
    <property type="protein sequence ID" value="QSV46666.1"/>
    <property type="molecule type" value="Genomic_DNA"/>
</dbReference>
<sequence length="129" mass="13388">MKTWPGPMRTHPFKRIIAVVLLVAVAVMAGNGLCFARDAGHALETSCGTADEAAAKANCGGDAPCCPDEDESSSDHCGSCLSCPCHAPLNSQGALLSYSPLVISLSSPEHLNAPPDVYRPIFVPPQLTA</sequence>
<name>A0ABX7Q719_9BACT</name>
<protein>
    <submittedName>
        <fullName evidence="1">Uncharacterized protein</fullName>
    </submittedName>
</protein>
<keyword evidence="2" id="KW-1185">Reference proteome</keyword>
<dbReference type="Proteomes" id="UP000663651">
    <property type="component" value="Chromosome"/>
</dbReference>